<proteinExistence type="predicted"/>
<organism evidence="2 3">
    <name type="scientific">Colletotrichum musicola</name>
    <dbReference type="NCBI Taxonomy" id="2175873"/>
    <lineage>
        <taxon>Eukaryota</taxon>
        <taxon>Fungi</taxon>
        <taxon>Dikarya</taxon>
        <taxon>Ascomycota</taxon>
        <taxon>Pezizomycotina</taxon>
        <taxon>Sordariomycetes</taxon>
        <taxon>Hypocreomycetidae</taxon>
        <taxon>Glomerellales</taxon>
        <taxon>Glomerellaceae</taxon>
        <taxon>Colletotrichum</taxon>
        <taxon>Colletotrichum orchidearum species complex</taxon>
    </lineage>
</organism>
<dbReference type="AlphaFoldDB" id="A0A8H6MX07"/>
<dbReference type="OrthoDB" id="3819888at2759"/>
<dbReference type="EMBL" id="WIGM01000797">
    <property type="protein sequence ID" value="KAF6812132.1"/>
    <property type="molecule type" value="Genomic_DNA"/>
</dbReference>
<protein>
    <submittedName>
        <fullName evidence="2">Uncharacterized protein</fullName>
    </submittedName>
</protein>
<evidence type="ECO:0000313" key="2">
    <source>
        <dbReference type="EMBL" id="KAF6812132.1"/>
    </source>
</evidence>
<reference evidence="2" key="1">
    <citation type="journal article" date="2020" name="Phytopathology">
        <title>Genome Sequence Resources of Colletotrichum truncatum, C. plurivorum, C. musicola, and C. sojae: Four Species Pathogenic to Soybean (Glycine max).</title>
        <authorList>
            <person name="Rogerio F."/>
            <person name="Boufleur T.R."/>
            <person name="Ciampi-Guillardi M."/>
            <person name="Sukno S.A."/>
            <person name="Thon M.R."/>
            <person name="Massola Junior N.S."/>
            <person name="Baroncelli R."/>
        </authorList>
    </citation>
    <scope>NUCLEOTIDE SEQUENCE</scope>
    <source>
        <strain evidence="2">LFN0074</strain>
    </source>
</reference>
<keyword evidence="3" id="KW-1185">Reference proteome</keyword>
<feature type="compositionally biased region" description="Basic residues" evidence="1">
    <location>
        <begin position="326"/>
        <end position="338"/>
    </location>
</feature>
<feature type="region of interest" description="Disordered" evidence="1">
    <location>
        <begin position="298"/>
        <end position="338"/>
    </location>
</feature>
<name>A0A8H6MX07_9PEZI</name>
<dbReference type="Proteomes" id="UP000639643">
    <property type="component" value="Unassembled WGS sequence"/>
</dbReference>
<sequence length="358" mass="41008">MVARKKDGKQKVVVAIDMGSTADHIAVNYLSENHVRPLFNSKAQYTQDRLQYERGAINACVNISDTGPAWIGDDLCASSVQLPVKFIISHGKGVMDDDNPLVAELRRHDKDQKFQNRCMKGMDMFMEALATEVQKLCGSKCRPLEIVEIGLSTPAHWSLDVEDRYRQIFHETFPRAARSKKDVKLCFISEIECIAHYTYDLIDLLVPEEGRWRFRLVCNEAAGQEGSLWLQREKLKPSSEEIVASHNVELKLEFYRSSNCFLVKPDEDLHFLHCGLGLEADGKFVALTEEFEESLKRRIDRRRKKNQSRGPNPGDANCRGKTPASPHKKRKRDRSTLRTCRRRCNGWEGQSRRDISAK</sequence>
<evidence type="ECO:0000313" key="3">
    <source>
        <dbReference type="Proteomes" id="UP000639643"/>
    </source>
</evidence>
<evidence type="ECO:0000256" key="1">
    <source>
        <dbReference type="SAM" id="MobiDB-lite"/>
    </source>
</evidence>
<feature type="compositionally biased region" description="Basic residues" evidence="1">
    <location>
        <begin position="298"/>
        <end position="307"/>
    </location>
</feature>
<accession>A0A8H6MX07</accession>
<comment type="caution">
    <text evidence="2">The sequence shown here is derived from an EMBL/GenBank/DDBJ whole genome shotgun (WGS) entry which is preliminary data.</text>
</comment>
<gene>
    <name evidence="2" type="ORF">CMUS01_13129</name>
</gene>